<proteinExistence type="predicted"/>
<dbReference type="Proteomes" id="UP000237271">
    <property type="component" value="Unassembled WGS sequence"/>
</dbReference>
<gene>
    <name evidence="1" type="ORF">PHPALM_17107</name>
</gene>
<accession>A0A2P4XN87</accession>
<dbReference type="InterPro" id="IPR029058">
    <property type="entry name" value="AB_hydrolase_fold"/>
</dbReference>
<sequence length="160" mass="17085">MWNGETTCCCRYSAIIRTSDMDTGIIANTIVVTHSMGGLVMASALASGKCNFAESTSWVSISAPMMGRMAGDIVQDICNGSLFRTKMKSTANKANALARKAHREKVTAVLCSTSYHGAISKCYPSCSVMIPQKSIENDALVEFKSCLGGNPTLFGDSYLC</sequence>
<dbReference type="EMBL" id="NCKW01009497">
    <property type="protein sequence ID" value="POM66969.1"/>
    <property type="molecule type" value="Genomic_DNA"/>
</dbReference>
<organism evidence="1 2">
    <name type="scientific">Phytophthora palmivora</name>
    <dbReference type="NCBI Taxonomy" id="4796"/>
    <lineage>
        <taxon>Eukaryota</taxon>
        <taxon>Sar</taxon>
        <taxon>Stramenopiles</taxon>
        <taxon>Oomycota</taxon>
        <taxon>Peronosporomycetes</taxon>
        <taxon>Peronosporales</taxon>
        <taxon>Peronosporaceae</taxon>
        <taxon>Phytophthora</taxon>
    </lineage>
</organism>
<dbReference type="Gene3D" id="3.40.50.1820">
    <property type="entry name" value="alpha/beta hydrolase"/>
    <property type="match status" value="1"/>
</dbReference>
<dbReference type="PANTHER" id="PTHR22538:SF1">
    <property type="entry name" value="VWFD DOMAIN-CONTAINING PROTEIN"/>
    <property type="match status" value="1"/>
</dbReference>
<dbReference type="OrthoDB" id="95392at2759"/>
<comment type="caution">
    <text evidence="1">The sequence shown here is derived from an EMBL/GenBank/DDBJ whole genome shotgun (WGS) entry which is preliminary data.</text>
</comment>
<dbReference type="PANTHER" id="PTHR22538">
    <property type="entry name" value="CILIA- AND FLAGELLA-ASSOCIATED PROTEIN 74"/>
    <property type="match status" value="1"/>
</dbReference>
<evidence type="ECO:0008006" key="3">
    <source>
        <dbReference type="Google" id="ProtNLM"/>
    </source>
</evidence>
<reference evidence="1 2" key="1">
    <citation type="journal article" date="2017" name="Genome Biol. Evol.">
        <title>Phytophthora megakarya and P. palmivora, closely related causal agents of cacao black pod rot, underwent increases in genome sizes and gene numbers by different mechanisms.</title>
        <authorList>
            <person name="Ali S.S."/>
            <person name="Shao J."/>
            <person name="Lary D.J."/>
            <person name="Kronmiller B."/>
            <person name="Shen D."/>
            <person name="Strem M.D."/>
            <person name="Amoako-Attah I."/>
            <person name="Akrofi A.Y."/>
            <person name="Begoude B.A."/>
            <person name="Ten Hoopen G.M."/>
            <person name="Coulibaly K."/>
            <person name="Kebe B.I."/>
            <person name="Melnick R.L."/>
            <person name="Guiltinan M.J."/>
            <person name="Tyler B.M."/>
            <person name="Meinhardt L.W."/>
            <person name="Bailey B.A."/>
        </authorList>
    </citation>
    <scope>NUCLEOTIDE SEQUENCE [LARGE SCALE GENOMIC DNA]</scope>
    <source>
        <strain evidence="2">sbr112.9</strain>
    </source>
</reference>
<dbReference type="AlphaFoldDB" id="A0A2P4XN87"/>
<keyword evidence="2" id="KW-1185">Reference proteome</keyword>
<name>A0A2P4XN87_9STRA</name>
<evidence type="ECO:0000313" key="2">
    <source>
        <dbReference type="Proteomes" id="UP000237271"/>
    </source>
</evidence>
<evidence type="ECO:0000313" key="1">
    <source>
        <dbReference type="EMBL" id="POM66969.1"/>
    </source>
</evidence>
<protein>
    <recommendedName>
        <fullName evidence="3">GPI inositol-deacylase</fullName>
    </recommendedName>
</protein>